<protein>
    <submittedName>
        <fullName evidence="2">Uncharacterized protein</fullName>
    </submittedName>
</protein>
<dbReference type="Proteomes" id="UP000035722">
    <property type="component" value="Unassembled WGS sequence"/>
</dbReference>
<dbReference type="AlphaFoldDB" id="A0A024H2T1"/>
<dbReference type="EMBL" id="CAQI01000042">
    <property type="protein sequence ID" value="CCQ46021.1"/>
    <property type="molecule type" value="Genomic_DNA"/>
</dbReference>
<keyword evidence="1" id="KW-1133">Transmembrane helix</keyword>
<evidence type="ECO:0000256" key="1">
    <source>
        <dbReference type="SAM" id="Phobius"/>
    </source>
</evidence>
<comment type="caution">
    <text evidence="2">The sequence shown here is derived from an EMBL/GenBank/DDBJ whole genome shotgun (WGS) entry which is preliminary data.</text>
</comment>
<name>A0A024H2T1_9MICC</name>
<accession>A0A024H2T1</accession>
<organism evidence="2 3">
    <name type="scientific">Pseudarthrobacter siccitolerans</name>
    <dbReference type="NCBI Taxonomy" id="861266"/>
    <lineage>
        <taxon>Bacteria</taxon>
        <taxon>Bacillati</taxon>
        <taxon>Actinomycetota</taxon>
        <taxon>Actinomycetes</taxon>
        <taxon>Micrococcales</taxon>
        <taxon>Micrococcaceae</taxon>
        <taxon>Pseudarthrobacter</taxon>
    </lineage>
</organism>
<dbReference type="RefSeq" id="WP_050054981.1">
    <property type="nucleotide sequence ID" value="NZ_CAQI01000042.1"/>
</dbReference>
<keyword evidence="1" id="KW-0812">Transmembrane</keyword>
<reference evidence="3" key="1">
    <citation type="journal article" date="2014" name="Genome Announc.">
        <title>Genome Sequence of Arthrobacter siccitolerans 4J27, a Xeroprotectant-Producing Desiccation-Tolerant Microorganism.</title>
        <authorList>
            <person name="Manzanera M."/>
            <person name="Santa-Cruz-Calvo L."/>
            <person name="Vilchez J.I."/>
            <person name="Garcia-Fontana C."/>
            <person name="Silva-Castro G.A."/>
            <person name="Calvo C."/>
            <person name="Gonzalez-Lopez J."/>
        </authorList>
    </citation>
    <scope>NUCLEOTIDE SEQUENCE [LARGE SCALE GENOMIC DNA]</scope>
    <source>
        <strain evidence="3">4J27</strain>
    </source>
</reference>
<proteinExistence type="predicted"/>
<evidence type="ECO:0000313" key="2">
    <source>
        <dbReference type="EMBL" id="CCQ46021.1"/>
    </source>
</evidence>
<evidence type="ECO:0000313" key="3">
    <source>
        <dbReference type="Proteomes" id="UP000035722"/>
    </source>
</evidence>
<keyword evidence="3" id="KW-1185">Reference proteome</keyword>
<keyword evidence="1" id="KW-0472">Membrane</keyword>
<feature type="transmembrane region" description="Helical" evidence="1">
    <location>
        <begin position="70"/>
        <end position="89"/>
    </location>
</feature>
<sequence length="140" mass="15311">MKINAIRAQARADFPTGWWRSWRWWGSAIKKDATAALLVVAPALLPHRAVFAVRNRRDPEQLSRLDGEGFVYGFVGALALIAMLVWTTSGSSGLLPFRLSLGGFLVLNAAVSGTVVIVLVATRLRRRKEALIATPAMPDE</sequence>
<dbReference type="STRING" id="861266.ARTSIC4J27_1981"/>
<feature type="transmembrane region" description="Helical" evidence="1">
    <location>
        <begin position="101"/>
        <end position="121"/>
    </location>
</feature>
<gene>
    <name evidence="2" type="ORF">ARTSIC4J27_1981</name>
</gene>